<comment type="subcellular location">
    <subcellularLocation>
        <location evidence="1 7">Cell membrane</location>
        <topology evidence="1 7">Multi-pass membrane protein</topology>
    </subcellularLocation>
</comment>
<dbReference type="Pfam" id="PF00528">
    <property type="entry name" value="BPD_transp_1"/>
    <property type="match status" value="1"/>
</dbReference>
<dbReference type="AlphaFoldDB" id="A0A7T7XR19"/>
<comment type="similarity">
    <text evidence="7">Belongs to the binding-protein-dependent transport system permease family.</text>
</comment>
<keyword evidence="5 7" id="KW-1133">Transmembrane helix</keyword>
<evidence type="ECO:0000256" key="1">
    <source>
        <dbReference type="ARBA" id="ARBA00004651"/>
    </source>
</evidence>
<evidence type="ECO:0000256" key="6">
    <source>
        <dbReference type="ARBA" id="ARBA00023136"/>
    </source>
</evidence>
<feature type="domain" description="ABC transmembrane type-1" evidence="8">
    <location>
        <begin position="77"/>
        <end position="291"/>
    </location>
</feature>
<dbReference type="KEGG" id="bhc:JFL75_07900"/>
<dbReference type="CDD" id="cd06261">
    <property type="entry name" value="TM_PBP2"/>
    <property type="match status" value="1"/>
</dbReference>
<gene>
    <name evidence="9" type="ORF">JFL75_07900</name>
</gene>
<evidence type="ECO:0000313" key="9">
    <source>
        <dbReference type="EMBL" id="QQO10828.1"/>
    </source>
</evidence>
<keyword evidence="4 7" id="KW-0812">Transmembrane</keyword>
<dbReference type="GO" id="GO:0055085">
    <property type="term" value="P:transmembrane transport"/>
    <property type="evidence" value="ECO:0007669"/>
    <property type="project" value="InterPro"/>
</dbReference>
<dbReference type="GO" id="GO:0005886">
    <property type="term" value="C:plasma membrane"/>
    <property type="evidence" value="ECO:0007669"/>
    <property type="project" value="UniProtKB-SubCell"/>
</dbReference>
<evidence type="ECO:0000313" key="10">
    <source>
        <dbReference type="Proteomes" id="UP000595917"/>
    </source>
</evidence>
<feature type="transmembrane region" description="Helical" evidence="7">
    <location>
        <begin position="265"/>
        <end position="292"/>
    </location>
</feature>
<dbReference type="Gene3D" id="1.10.3720.10">
    <property type="entry name" value="MetI-like"/>
    <property type="match status" value="1"/>
</dbReference>
<dbReference type="RefSeq" id="WP_215628133.1">
    <property type="nucleotide sequence ID" value="NZ_CP067089.2"/>
</dbReference>
<keyword evidence="3" id="KW-1003">Cell membrane</keyword>
<evidence type="ECO:0000256" key="4">
    <source>
        <dbReference type="ARBA" id="ARBA00022692"/>
    </source>
</evidence>
<keyword evidence="6 7" id="KW-0472">Membrane</keyword>
<feature type="transmembrane region" description="Helical" evidence="7">
    <location>
        <begin position="114"/>
        <end position="135"/>
    </location>
</feature>
<dbReference type="PROSITE" id="PS50928">
    <property type="entry name" value="ABC_TM1"/>
    <property type="match status" value="1"/>
</dbReference>
<evidence type="ECO:0000259" key="8">
    <source>
        <dbReference type="PROSITE" id="PS50928"/>
    </source>
</evidence>
<dbReference type="SUPFAM" id="SSF161098">
    <property type="entry name" value="MetI-like"/>
    <property type="match status" value="1"/>
</dbReference>
<dbReference type="InterPro" id="IPR000515">
    <property type="entry name" value="MetI-like"/>
</dbReference>
<dbReference type="PANTHER" id="PTHR43005">
    <property type="entry name" value="BLR7065 PROTEIN"/>
    <property type="match status" value="1"/>
</dbReference>
<accession>A0A7T7XR19</accession>
<feature type="transmembrane region" description="Helical" evidence="7">
    <location>
        <begin position="12"/>
        <end position="34"/>
    </location>
</feature>
<reference evidence="9" key="1">
    <citation type="submission" date="2021-01" db="EMBL/GenBank/DDBJ databases">
        <title>Description of Breznakiella homolactica.</title>
        <authorList>
            <person name="Song Y."/>
            <person name="Brune A."/>
        </authorList>
    </citation>
    <scope>NUCLEOTIDE SEQUENCE</scope>
    <source>
        <strain evidence="9">RmG30</strain>
    </source>
</reference>
<evidence type="ECO:0000256" key="3">
    <source>
        <dbReference type="ARBA" id="ARBA00022475"/>
    </source>
</evidence>
<dbReference type="InterPro" id="IPR035906">
    <property type="entry name" value="MetI-like_sf"/>
</dbReference>
<keyword evidence="2 7" id="KW-0813">Transport</keyword>
<feature type="transmembrane region" description="Helical" evidence="7">
    <location>
        <begin position="82"/>
        <end position="102"/>
    </location>
</feature>
<organism evidence="9 10">
    <name type="scientific">Breznakiella homolactica</name>
    <dbReference type="NCBI Taxonomy" id="2798577"/>
    <lineage>
        <taxon>Bacteria</taxon>
        <taxon>Pseudomonadati</taxon>
        <taxon>Spirochaetota</taxon>
        <taxon>Spirochaetia</taxon>
        <taxon>Spirochaetales</taxon>
        <taxon>Breznakiellaceae</taxon>
        <taxon>Breznakiella</taxon>
    </lineage>
</organism>
<evidence type="ECO:0000256" key="2">
    <source>
        <dbReference type="ARBA" id="ARBA00022448"/>
    </source>
</evidence>
<protein>
    <submittedName>
        <fullName evidence="9">Sugar ABC transporter permease</fullName>
    </submittedName>
</protein>
<keyword evidence="10" id="KW-1185">Reference proteome</keyword>
<dbReference type="PANTHER" id="PTHR43005:SF1">
    <property type="entry name" value="SPERMIDINE_PUTRESCINE TRANSPORT SYSTEM PERMEASE PROTEIN"/>
    <property type="match status" value="1"/>
</dbReference>
<evidence type="ECO:0000256" key="5">
    <source>
        <dbReference type="ARBA" id="ARBA00022989"/>
    </source>
</evidence>
<sequence length="300" mass="33906">MNGIFSDIRKNKIGYLLIAPAIICMLMMSVYPLISGIVMSFQNNNMIQASSGNIGKFIGFRNYGKLFKNDEMFFKSLINTGVWVFFNFIFQMFLGTTAALLLNSKFKLRPVYRTFVLIPWIVPSVVAALNWRWMYDSKNGIINILLQRMGFIDEGITWLGEISTAMPAVIVESIWKGTPFVMLLILAGLQTIPKDMDEAAYIDGAGRFRTLISVTLPYIKESILIAGILTIIHTINNFNAIWLMTAGGPLGSTEILFTYAYRKAFMQYDFGVSASISTIIFSIVAVLTFFYIRIMKWGKE</sequence>
<evidence type="ECO:0000256" key="7">
    <source>
        <dbReference type="RuleBase" id="RU363032"/>
    </source>
</evidence>
<proteinExistence type="inferred from homology"/>
<dbReference type="EMBL" id="CP067089">
    <property type="protein sequence ID" value="QQO10828.1"/>
    <property type="molecule type" value="Genomic_DNA"/>
</dbReference>
<dbReference type="Proteomes" id="UP000595917">
    <property type="component" value="Chromosome"/>
</dbReference>
<name>A0A7T7XR19_9SPIR</name>